<protein>
    <submittedName>
        <fullName evidence="1">Uncharacterized protein</fullName>
    </submittedName>
</protein>
<dbReference type="AlphaFoldDB" id="A0A445MHZ3"/>
<gene>
    <name evidence="1" type="ORF">BHM03_00029244</name>
</gene>
<dbReference type="EMBL" id="KV876046">
    <property type="protein sequence ID" value="RZR73892.1"/>
    <property type="molecule type" value="Genomic_DNA"/>
</dbReference>
<name>A0A445MHZ3_ENSVE</name>
<proteinExistence type="predicted"/>
<dbReference type="Proteomes" id="UP000290560">
    <property type="component" value="Unassembled WGS sequence"/>
</dbReference>
<evidence type="ECO:0000313" key="1">
    <source>
        <dbReference type="EMBL" id="RZR73892.1"/>
    </source>
</evidence>
<organism evidence="1">
    <name type="scientific">Ensete ventricosum</name>
    <name type="common">Abyssinian banana</name>
    <name type="synonym">Musa ensete</name>
    <dbReference type="NCBI Taxonomy" id="4639"/>
    <lineage>
        <taxon>Eukaryota</taxon>
        <taxon>Viridiplantae</taxon>
        <taxon>Streptophyta</taxon>
        <taxon>Embryophyta</taxon>
        <taxon>Tracheophyta</taxon>
        <taxon>Spermatophyta</taxon>
        <taxon>Magnoliopsida</taxon>
        <taxon>Liliopsida</taxon>
        <taxon>Zingiberales</taxon>
        <taxon>Musaceae</taxon>
        <taxon>Ensete</taxon>
    </lineage>
</organism>
<reference evidence="1" key="1">
    <citation type="journal article" date="2018" name="Data Brief">
        <title>Genome sequence data from 17 accessions of Ensete ventricosum, a staple food crop for millions in Ethiopia.</title>
        <authorList>
            <person name="Yemataw Z."/>
            <person name="Muzemil S."/>
            <person name="Ambachew D."/>
            <person name="Tripathi L."/>
            <person name="Tesfaye K."/>
            <person name="Chala A."/>
            <person name="Farbos A."/>
            <person name="O'Neill P."/>
            <person name="Moore K."/>
            <person name="Grant M."/>
            <person name="Studholme D.J."/>
        </authorList>
    </citation>
    <scope>NUCLEOTIDE SEQUENCE [LARGE SCALE GENOMIC DNA]</scope>
    <source>
        <tissue evidence="1">Leaf</tissue>
    </source>
</reference>
<sequence length="155" mass="17513">MSFRDLALWRLRLKRGLPVRGYRRLCLLERHRGSQLVSCRMYELLRWPYHYSLHKGREWLISELARGRLGTKLGFGQMGRAPGSGLGGRLLVVELRGLYNNSNGVSVPESLIFFIAYHTAASHHVVRGPCGEARACSRGMSTLPTLLVLGRSYDC</sequence>
<accession>A0A445MHZ3</accession>